<sequence>MTRGDKLSGKSGGAFGDDAIYAEAYCRPKDVFHEGSEDEAYESPSVRRRQYEEAGQRFLAGGTPLILSASLNGPFDNSSGWINPWLSNSQKAKRSITEVQSLKEGSLLRNKGSRSIRPHQKGSLQTRADDCHLPSPESLKQAPYARSNAYLESTDIADARGWRQTSDQESTMRRGFWSSDSSGASTPIKTKRTGGSEKRNARLVKRMRSQLSNTGLARPEEKDGLDELLADNPVSPLDLVSPVMVSKTTFVRSGAFGSQGSRAVISEDELSPSKAAAIATLSSPVSLKYGGRRYSIGKSKPVPACATSSVATQTTPSILRHVDRCVPAESSSPEPERTELLKMQKSPLSHKAKQRRRSTAEPWNSGPPLSRSTRSSAEDDRSAHVQVEANLTQGLRDDIKDAEVPADEGLPEDGTATHSLTGAAQETLERPQGVQPKADLAELAISRVEAADETPAMKRKFEQDITSPRSQDGQKRSKTLKSCIDGPDVGSRHEAINRVSDADYVICETSHAEGNTHEQVEEQSPISPIKKKSSLDFSGKEKDDFSLKNLLNRLMPVSPWSRLSRMAVGSCPMPMTEPGRALADGKEAAPISPTDEHEGHLQLAVALSPRRAQASGGQDEFEYPDKCTVLTDSRDRRHHESVSVHKNEGSAARVMKSGSWQNPEARMEAAVPRGEPLEAISPNLPTKNLRIELLNPDGASSHPFQTHREDVPSVRPKGVSASVNVGDGNAAKGPPGTSSNTRAQTPEPQFICKSFASFLSPSPDRQRPLSHGRRGRGAMPSILKSRWRQERRPKSCVTWAENLQVFKGAADAQPGDVSTASSRTPSTRHGSPPPDGVIDGDLAEEDCKFSKHFEAVASRNESQHGTPRTRSMYNEAAEPESVTASESTEPSEAALGHQASSDWTTDAVAVSRASEEPMDVVEDMVREMGDFWDTWNLDAELDQARKLGTGTAKSQTREAC</sequence>
<feature type="region of interest" description="Disordered" evidence="1">
    <location>
        <begin position="326"/>
        <end position="384"/>
    </location>
</feature>
<dbReference type="Proteomes" id="UP000078544">
    <property type="component" value="Unassembled WGS sequence"/>
</dbReference>
<organism evidence="2 3">
    <name type="scientific">Moelleriella libera RCEF 2490</name>
    <dbReference type="NCBI Taxonomy" id="1081109"/>
    <lineage>
        <taxon>Eukaryota</taxon>
        <taxon>Fungi</taxon>
        <taxon>Dikarya</taxon>
        <taxon>Ascomycota</taxon>
        <taxon>Pezizomycotina</taxon>
        <taxon>Sordariomycetes</taxon>
        <taxon>Hypocreomycetidae</taxon>
        <taxon>Hypocreales</taxon>
        <taxon>Clavicipitaceae</taxon>
        <taxon>Moelleriella</taxon>
    </lineage>
</organism>
<dbReference type="AlphaFoldDB" id="A0A168D446"/>
<comment type="caution">
    <text evidence="2">The sequence shown here is derived from an EMBL/GenBank/DDBJ whole genome shotgun (WGS) entry which is preliminary data.</text>
</comment>
<dbReference type="EMBL" id="AZGY01000006">
    <property type="protein sequence ID" value="KZZ97334.1"/>
    <property type="molecule type" value="Genomic_DNA"/>
</dbReference>
<feature type="region of interest" description="Disordered" evidence="1">
    <location>
        <begin position="696"/>
        <end position="744"/>
    </location>
</feature>
<feature type="region of interest" description="Disordered" evidence="1">
    <location>
        <begin position="33"/>
        <end position="54"/>
    </location>
</feature>
<evidence type="ECO:0008006" key="4">
    <source>
        <dbReference type="Google" id="ProtNLM"/>
    </source>
</evidence>
<feature type="region of interest" description="Disordered" evidence="1">
    <location>
        <begin position="160"/>
        <end position="199"/>
    </location>
</feature>
<proteinExistence type="predicted"/>
<evidence type="ECO:0000256" key="1">
    <source>
        <dbReference type="SAM" id="MobiDB-lite"/>
    </source>
</evidence>
<dbReference type="STRING" id="1081109.A0A168D446"/>
<feature type="compositionally biased region" description="Polar residues" evidence="1">
    <location>
        <begin position="178"/>
        <end position="188"/>
    </location>
</feature>
<name>A0A168D446_9HYPO</name>
<reference evidence="2 3" key="1">
    <citation type="journal article" date="2016" name="Genome Biol. Evol.">
        <title>Divergent and convergent evolution of fungal pathogenicity.</title>
        <authorList>
            <person name="Shang Y."/>
            <person name="Xiao G."/>
            <person name="Zheng P."/>
            <person name="Cen K."/>
            <person name="Zhan S."/>
            <person name="Wang C."/>
        </authorList>
    </citation>
    <scope>NUCLEOTIDE SEQUENCE [LARGE SCALE GENOMIC DNA]</scope>
    <source>
        <strain evidence="2 3">RCEF 2490</strain>
    </source>
</reference>
<evidence type="ECO:0000313" key="2">
    <source>
        <dbReference type="EMBL" id="KZZ97334.1"/>
    </source>
</evidence>
<protein>
    <recommendedName>
        <fullName evidence="4">Protamine P1</fullName>
    </recommendedName>
</protein>
<evidence type="ECO:0000313" key="3">
    <source>
        <dbReference type="Proteomes" id="UP000078544"/>
    </source>
</evidence>
<feature type="region of interest" description="Disordered" evidence="1">
    <location>
        <begin position="97"/>
        <end position="145"/>
    </location>
</feature>
<accession>A0A168D446</accession>
<feature type="compositionally biased region" description="Polar residues" evidence="1">
    <location>
        <begin position="816"/>
        <end position="829"/>
    </location>
</feature>
<feature type="compositionally biased region" description="Basic and acidic residues" evidence="1">
    <location>
        <begin position="634"/>
        <end position="648"/>
    </location>
</feature>
<keyword evidence="3" id="KW-1185">Reference proteome</keyword>
<gene>
    <name evidence="2" type="ORF">AAL_03298</name>
</gene>
<feature type="region of interest" description="Disordered" evidence="1">
    <location>
        <begin position="810"/>
        <end position="841"/>
    </location>
</feature>
<feature type="region of interest" description="Disordered" evidence="1">
    <location>
        <begin position="875"/>
        <end position="916"/>
    </location>
</feature>
<feature type="compositionally biased region" description="Basic residues" evidence="1">
    <location>
        <begin position="111"/>
        <end position="120"/>
    </location>
</feature>
<dbReference type="OrthoDB" id="5419922at2759"/>
<feature type="region of interest" description="Disordered" evidence="1">
    <location>
        <begin position="454"/>
        <end position="489"/>
    </location>
</feature>
<feature type="compositionally biased region" description="Basic residues" evidence="1">
    <location>
        <begin position="348"/>
        <end position="357"/>
    </location>
</feature>
<feature type="region of interest" description="Disordered" evidence="1">
    <location>
        <begin position="634"/>
        <end position="662"/>
    </location>
</feature>
<feature type="region of interest" description="Disordered" evidence="1">
    <location>
        <begin position="513"/>
        <end position="538"/>
    </location>
</feature>